<comment type="caution">
    <text evidence="7">The sequence shown here is derived from an EMBL/GenBank/DDBJ whole genome shotgun (WGS) entry which is preliminary data.</text>
</comment>
<feature type="binding site" evidence="4">
    <location>
        <position position="210"/>
    </location>
    <ligand>
        <name>pyridoxal 5'-phosphate</name>
        <dbReference type="ChEBI" id="CHEBI:597326"/>
    </ligand>
</feature>
<evidence type="ECO:0000256" key="3">
    <source>
        <dbReference type="ARBA" id="ARBA00022898"/>
    </source>
</evidence>
<dbReference type="InterPro" id="IPR015424">
    <property type="entry name" value="PyrdxlP-dep_Trfase"/>
</dbReference>
<keyword evidence="3 4" id="KW-0663">Pyridoxal phosphate</keyword>
<dbReference type="InterPro" id="IPR015421">
    <property type="entry name" value="PyrdxlP-dep_Trfase_major"/>
</dbReference>
<evidence type="ECO:0000256" key="6">
    <source>
        <dbReference type="PIRNR" id="PIRNR038800"/>
    </source>
</evidence>
<evidence type="ECO:0000256" key="1">
    <source>
        <dbReference type="ARBA" id="ARBA00022642"/>
    </source>
</evidence>
<dbReference type="Gene3D" id="3.40.640.10">
    <property type="entry name" value="Type I PLP-dependent aspartate aminotransferase-like (Major domain)"/>
    <property type="match status" value="1"/>
</dbReference>
<feature type="binding site" evidence="4">
    <location>
        <begin position="139"/>
        <end position="142"/>
    </location>
    <ligand>
        <name>pyridoxal 5'-phosphate</name>
        <dbReference type="ChEBI" id="CHEBI:597326"/>
    </ligand>
</feature>
<dbReference type="InterPro" id="IPR015422">
    <property type="entry name" value="PyrdxlP-dep_Trfase_small"/>
</dbReference>
<comment type="pathway">
    <text evidence="4 6">Amino-acid degradation; L-kynurenine degradation; L-alanine and anthranilate from L-kynurenine: step 1/1.</text>
</comment>
<comment type="similarity">
    <text evidence="4 6">Belongs to the kynureninase family.</text>
</comment>
<feature type="binding site" evidence="4">
    <location>
        <position position="110"/>
    </location>
    <ligand>
        <name>pyridoxal 5'-phosphate</name>
        <dbReference type="ChEBI" id="CHEBI:597326"/>
    </ligand>
</feature>
<dbReference type="InterPro" id="IPR010111">
    <property type="entry name" value="Kynureninase"/>
</dbReference>
<evidence type="ECO:0000313" key="8">
    <source>
        <dbReference type="Proteomes" id="UP000647587"/>
    </source>
</evidence>
<keyword evidence="1 4" id="KW-0662">Pyridine nucleotide biosynthesis</keyword>
<gene>
    <name evidence="4 7" type="primary">kynU</name>
    <name evidence="7" type="ORF">GCM10008955_09550</name>
</gene>
<comment type="cofactor">
    <cofactor evidence="4 6">
        <name>pyridoxal 5'-phosphate</name>
        <dbReference type="ChEBI" id="CHEBI:597326"/>
    </cofactor>
</comment>
<feature type="binding site" evidence="4">
    <location>
        <position position="181"/>
    </location>
    <ligand>
        <name>pyridoxal 5'-phosphate</name>
        <dbReference type="ChEBI" id="CHEBI:597326"/>
    </ligand>
</feature>
<comment type="function">
    <text evidence="4 6">Catalyzes the cleavage of L-kynurenine (L-Kyn) and L-3-hydroxykynurenine (L-3OHKyn) into anthranilic acid (AA) and 3-hydroxyanthranilic acid (3-OHAA), respectively.</text>
</comment>
<feature type="binding site" evidence="4">
    <location>
        <position position="290"/>
    </location>
    <ligand>
        <name>pyridoxal 5'-phosphate</name>
        <dbReference type="ChEBI" id="CHEBI:597326"/>
    </ligand>
</feature>
<comment type="catalytic activity">
    <reaction evidence="6">
        <text>3-hydroxy-L-kynurenine + H2O = 3-hydroxyanthranilate + L-alanine + H(+)</text>
        <dbReference type="Rhea" id="RHEA:25143"/>
        <dbReference type="ChEBI" id="CHEBI:15377"/>
        <dbReference type="ChEBI" id="CHEBI:15378"/>
        <dbReference type="ChEBI" id="CHEBI:36559"/>
        <dbReference type="ChEBI" id="CHEBI:57972"/>
        <dbReference type="ChEBI" id="CHEBI:58125"/>
        <dbReference type="EC" id="3.7.1.3"/>
    </reaction>
</comment>
<sequence>MTTPVLPKMPTLDNLHDLDARDPLRHKKAQFVLPGGVIYLDGNSLGALPGAVPERLQRVIHQEWGDALIRSWTAHAQEGRDWMALPDRVAAKLAPLIGADASEIAVGDSTSVNLFKALTSALHVAAPGRRVILTDADNFPTDLYVAQGLNSLLGDRYELRRVPAADVATHLTDEVAVVMLTEVDYRTGERLDMAGLTAQACARGVLTIWDLAHSAGAFEVDLTGAGADFAVGCGYKYLNGGPGAPGYLYVARRHLDTRVALSGWMGHADPFEMARDYVPARDARRFVVGTPMVLSLSALDTALDVFADVDLAELRAKSLGLTDTFMSLLSGDPDLTLVTPLDHARRGSQVSFRHPQAKEAMRRLVERGVIGDFRTPDIVRFGFTPLYVSYADVYHAAQAVLEVAGELRA</sequence>
<dbReference type="SUPFAM" id="SSF53383">
    <property type="entry name" value="PLP-dependent transferases"/>
    <property type="match status" value="1"/>
</dbReference>
<comment type="pathway">
    <text evidence="4 6">Cofactor biosynthesis; NAD(+) biosynthesis; quinolinate from L-kynurenine: step 2/3.</text>
</comment>
<name>A0ABQ2EP58_9DEIO</name>
<feature type="binding site" evidence="4">
    <location>
        <position position="264"/>
    </location>
    <ligand>
        <name>pyridoxal 5'-phosphate</name>
        <dbReference type="ChEBI" id="CHEBI:597326"/>
    </ligand>
</feature>
<evidence type="ECO:0000256" key="5">
    <source>
        <dbReference type="NCBIfam" id="TIGR01814"/>
    </source>
</evidence>
<dbReference type="RefSeq" id="WP_189005066.1">
    <property type="nucleotide sequence ID" value="NZ_BMPP01000003.1"/>
</dbReference>
<keyword evidence="8" id="KW-1185">Reference proteome</keyword>
<proteinExistence type="inferred from homology"/>
<evidence type="ECO:0000256" key="2">
    <source>
        <dbReference type="ARBA" id="ARBA00022801"/>
    </source>
</evidence>
<dbReference type="EMBL" id="BMPP01000003">
    <property type="protein sequence ID" value="GGK18204.1"/>
    <property type="molecule type" value="Genomic_DNA"/>
</dbReference>
<evidence type="ECO:0000313" key="7">
    <source>
        <dbReference type="EMBL" id="GGK18204.1"/>
    </source>
</evidence>
<accession>A0ABQ2EP58</accession>
<dbReference type="Pfam" id="PF22580">
    <property type="entry name" value="KYNU_C"/>
    <property type="match status" value="1"/>
</dbReference>
<feature type="binding site" evidence="4">
    <location>
        <position position="213"/>
    </location>
    <ligand>
        <name>pyridoxal 5'-phosphate</name>
        <dbReference type="ChEBI" id="CHEBI:597326"/>
    </ligand>
</feature>
<feature type="binding site" evidence="4">
    <location>
        <position position="111"/>
    </location>
    <ligand>
        <name>pyridoxal 5'-phosphate</name>
        <dbReference type="ChEBI" id="CHEBI:597326"/>
    </ligand>
</feature>
<dbReference type="NCBIfam" id="TIGR01814">
    <property type="entry name" value="kynureninase"/>
    <property type="match status" value="1"/>
</dbReference>
<dbReference type="Proteomes" id="UP000647587">
    <property type="component" value="Unassembled WGS sequence"/>
</dbReference>
<evidence type="ECO:0000256" key="4">
    <source>
        <dbReference type="HAMAP-Rule" id="MF_01970"/>
    </source>
</evidence>
<comment type="subunit">
    <text evidence="4 6">Homodimer.</text>
</comment>
<comment type="catalytic activity">
    <reaction evidence="4 6">
        <text>L-kynurenine + H2O = anthranilate + L-alanine + H(+)</text>
        <dbReference type="Rhea" id="RHEA:16813"/>
        <dbReference type="ChEBI" id="CHEBI:15377"/>
        <dbReference type="ChEBI" id="CHEBI:15378"/>
        <dbReference type="ChEBI" id="CHEBI:16567"/>
        <dbReference type="ChEBI" id="CHEBI:57959"/>
        <dbReference type="ChEBI" id="CHEBI:57972"/>
        <dbReference type="EC" id="3.7.1.3"/>
    </reaction>
</comment>
<dbReference type="PANTHER" id="PTHR14084">
    <property type="entry name" value="KYNURENINASE"/>
    <property type="match status" value="1"/>
</dbReference>
<feature type="modified residue" description="N6-(pyridoxal phosphate)lysine" evidence="4">
    <location>
        <position position="236"/>
    </location>
</feature>
<protein>
    <recommendedName>
        <fullName evidence="4 5">Kynureninase</fullName>
        <ecNumber evidence="4 5">3.7.1.3</ecNumber>
    </recommendedName>
    <alternativeName>
        <fullName evidence="4">L-kynurenine hydrolase</fullName>
    </alternativeName>
</protein>
<dbReference type="HAMAP" id="MF_01970">
    <property type="entry name" value="Kynureninase"/>
    <property type="match status" value="1"/>
</dbReference>
<organism evidence="7 8">
    <name type="scientific">Deinococcus malanensis</name>
    <dbReference type="NCBI Taxonomy" id="1706855"/>
    <lineage>
        <taxon>Bacteria</taxon>
        <taxon>Thermotogati</taxon>
        <taxon>Deinococcota</taxon>
        <taxon>Deinococci</taxon>
        <taxon>Deinococcales</taxon>
        <taxon>Deinococcaceae</taxon>
        <taxon>Deinococcus</taxon>
    </lineage>
</organism>
<dbReference type="PIRSF" id="PIRSF038800">
    <property type="entry name" value="KYNU"/>
    <property type="match status" value="1"/>
</dbReference>
<reference evidence="8" key="1">
    <citation type="journal article" date="2019" name="Int. J. Syst. Evol. Microbiol.">
        <title>The Global Catalogue of Microorganisms (GCM) 10K type strain sequencing project: providing services to taxonomists for standard genome sequencing and annotation.</title>
        <authorList>
            <consortium name="The Broad Institute Genomics Platform"/>
            <consortium name="The Broad Institute Genome Sequencing Center for Infectious Disease"/>
            <person name="Wu L."/>
            <person name="Ma J."/>
        </authorList>
    </citation>
    <scope>NUCLEOTIDE SEQUENCE [LARGE SCALE GENOMIC DNA]</scope>
    <source>
        <strain evidence="8">JCM 30331</strain>
    </source>
</reference>
<dbReference type="Gene3D" id="3.90.1150.10">
    <property type="entry name" value="Aspartate Aminotransferase, domain 1"/>
    <property type="match status" value="1"/>
</dbReference>
<dbReference type="PANTHER" id="PTHR14084:SF0">
    <property type="entry name" value="KYNURENINASE"/>
    <property type="match status" value="1"/>
</dbReference>
<keyword evidence="2 4" id="KW-0378">Hydrolase</keyword>
<feature type="binding site" evidence="4">
    <location>
        <position position="235"/>
    </location>
    <ligand>
        <name>pyridoxal 5'-phosphate</name>
        <dbReference type="ChEBI" id="CHEBI:597326"/>
    </ligand>
</feature>
<dbReference type="EC" id="3.7.1.3" evidence="4 5"/>